<dbReference type="AlphaFoldDB" id="A0A087EE22"/>
<organism evidence="1 2">
    <name type="scientific">Bifidobacterium tsurumiense</name>
    <dbReference type="NCBI Taxonomy" id="356829"/>
    <lineage>
        <taxon>Bacteria</taxon>
        <taxon>Bacillati</taxon>
        <taxon>Actinomycetota</taxon>
        <taxon>Actinomycetes</taxon>
        <taxon>Bifidobacteriales</taxon>
        <taxon>Bifidobacteriaceae</taxon>
        <taxon>Bifidobacterium</taxon>
    </lineage>
</organism>
<reference evidence="1 2" key="1">
    <citation type="submission" date="2014-03" db="EMBL/GenBank/DDBJ databases">
        <title>Genomics of Bifidobacteria.</title>
        <authorList>
            <person name="Ventura M."/>
            <person name="Milani C."/>
            <person name="Lugli G.A."/>
        </authorList>
    </citation>
    <scope>NUCLEOTIDE SEQUENCE [LARGE SCALE GENOMIC DNA]</scope>
    <source>
        <strain evidence="1 2">JCM 13495</strain>
    </source>
</reference>
<sequence>MFQRNQGFYDDARNTAFGGGSASDLCLMPGVGELICAAHHGLAVSG</sequence>
<keyword evidence="2" id="KW-1185">Reference proteome</keyword>
<comment type="caution">
    <text evidence="1">The sequence shown here is derived from an EMBL/GenBank/DDBJ whole genome shotgun (WGS) entry which is preliminary data.</text>
</comment>
<dbReference type="Proteomes" id="UP000029080">
    <property type="component" value="Unassembled WGS sequence"/>
</dbReference>
<accession>A0A087EE22</accession>
<dbReference type="STRING" id="356829.BITS_1839"/>
<gene>
    <name evidence="1" type="ORF">BITS_1839</name>
</gene>
<proteinExistence type="predicted"/>
<dbReference type="EMBL" id="JGZU01000010">
    <property type="protein sequence ID" value="KFJ06023.1"/>
    <property type="molecule type" value="Genomic_DNA"/>
</dbReference>
<evidence type="ECO:0000313" key="1">
    <source>
        <dbReference type="EMBL" id="KFJ06023.1"/>
    </source>
</evidence>
<protein>
    <submittedName>
        <fullName evidence="1">Uncharacterized protein</fullName>
    </submittedName>
</protein>
<name>A0A087EE22_9BIFI</name>
<evidence type="ECO:0000313" key="2">
    <source>
        <dbReference type="Proteomes" id="UP000029080"/>
    </source>
</evidence>